<dbReference type="NCBIfam" id="TIGR00147">
    <property type="entry name" value="YegS/Rv2252/BmrU family lipid kinase"/>
    <property type="match status" value="1"/>
</dbReference>
<evidence type="ECO:0000313" key="15">
    <source>
        <dbReference type="Proteomes" id="UP001546774"/>
    </source>
</evidence>
<evidence type="ECO:0000313" key="14">
    <source>
        <dbReference type="EMBL" id="MEQ2553513.1"/>
    </source>
</evidence>
<evidence type="ECO:0000256" key="11">
    <source>
        <dbReference type="ARBA" id="ARBA00023209"/>
    </source>
</evidence>
<keyword evidence="11" id="KW-0594">Phospholipid biosynthesis</keyword>
<keyword evidence="10" id="KW-0443">Lipid metabolism</keyword>
<proteinExistence type="inferred from homology"/>
<evidence type="ECO:0000256" key="3">
    <source>
        <dbReference type="ARBA" id="ARBA00022516"/>
    </source>
</evidence>
<dbReference type="EMBL" id="JBBMFS010000001">
    <property type="protein sequence ID" value="MEQ2553513.1"/>
    <property type="molecule type" value="Genomic_DNA"/>
</dbReference>
<evidence type="ECO:0000256" key="9">
    <source>
        <dbReference type="ARBA" id="ARBA00022842"/>
    </source>
</evidence>
<dbReference type="Gene3D" id="2.60.200.40">
    <property type="match status" value="1"/>
</dbReference>
<dbReference type="SUPFAM" id="SSF111331">
    <property type="entry name" value="NAD kinase/diacylglycerol kinase-like"/>
    <property type="match status" value="1"/>
</dbReference>
<dbReference type="PANTHER" id="PTHR12358:SF106">
    <property type="entry name" value="LIPID KINASE YEGS"/>
    <property type="match status" value="1"/>
</dbReference>
<keyword evidence="5" id="KW-0479">Metal-binding</keyword>
<keyword evidence="4" id="KW-0808">Transferase</keyword>
<dbReference type="InterPro" id="IPR045540">
    <property type="entry name" value="YegS/DAGK_C"/>
</dbReference>
<name>A0ABV1H1E8_9FIRM</name>
<dbReference type="Proteomes" id="UP001546774">
    <property type="component" value="Unassembled WGS sequence"/>
</dbReference>
<reference evidence="14" key="1">
    <citation type="submission" date="2024-03" db="EMBL/GenBank/DDBJ databases">
        <title>Human intestinal bacterial collection.</title>
        <authorList>
            <person name="Pauvert C."/>
            <person name="Hitch T.C.A."/>
            <person name="Clavel T."/>
        </authorList>
    </citation>
    <scope>NUCLEOTIDE SEQUENCE [LARGE SCALE GENOMIC DNA]</scope>
    <source>
        <strain evidence="14">CLA-AA-H89B</strain>
    </source>
</reference>
<accession>A0ABV1H1E8</accession>
<dbReference type="GO" id="GO:0016301">
    <property type="term" value="F:kinase activity"/>
    <property type="evidence" value="ECO:0007669"/>
    <property type="project" value="UniProtKB-KW"/>
</dbReference>
<dbReference type="InterPro" id="IPR001206">
    <property type="entry name" value="Diacylglycerol_kinase_cat_dom"/>
</dbReference>
<keyword evidence="9" id="KW-0460">Magnesium</keyword>
<evidence type="ECO:0000256" key="2">
    <source>
        <dbReference type="ARBA" id="ARBA00005983"/>
    </source>
</evidence>
<dbReference type="PROSITE" id="PS50146">
    <property type="entry name" value="DAGK"/>
    <property type="match status" value="1"/>
</dbReference>
<dbReference type="InterPro" id="IPR017438">
    <property type="entry name" value="ATP-NAD_kinase_N"/>
</dbReference>
<dbReference type="PANTHER" id="PTHR12358">
    <property type="entry name" value="SPHINGOSINE KINASE"/>
    <property type="match status" value="1"/>
</dbReference>
<dbReference type="Pfam" id="PF00781">
    <property type="entry name" value="DAGK_cat"/>
    <property type="match status" value="1"/>
</dbReference>
<keyword evidence="6" id="KW-0547">Nucleotide-binding</keyword>
<feature type="domain" description="DAGKc" evidence="13">
    <location>
        <begin position="1"/>
        <end position="131"/>
    </location>
</feature>
<evidence type="ECO:0000256" key="8">
    <source>
        <dbReference type="ARBA" id="ARBA00022840"/>
    </source>
</evidence>
<dbReference type="SMART" id="SM00046">
    <property type="entry name" value="DAGKc"/>
    <property type="match status" value="1"/>
</dbReference>
<comment type="similarity">
    <text evidence="2">Belongs to the diacylglycerol/lipid kinase family.</text>
</comment>
<evidence type="ECO:0000256" key="1">
    <source>
        <dbReference type="ARBA" id="ARBA00001946"/>
    </source>
</evidence>
<evidence type="ECO:0000256" key="7">
    <source>
        <dbReference type="ARBA" id="ARBA00022777"/>
    </source>
</evidence>
<evidence type="ECO:0000256" key="5">
    <source>
        <dbReference type="ARBA" id="ARBA00022723"/>
    </source>
</evidence>
<dbReference type="InterPro" id="IPR050187">
    <property type="entry name" value="Lipid_Phosphate_FormReg"/>
</dbReference>
<comment type="caution">
    <text evidence="14">The sequence shown here is derived from an EMBL/GenBank/DDBJ whole genome shotgun (WGS) entry which is preliminary data.</text>
</comment>
<keyword evidence="8" id="KW-0067">ATP-binding</keyword>
<keyword evidence="12" id="KW-1208">Phospholipid metabolism</keyword>
<evidence type="ECO:0000259" key="13">
    <source>
        <dbReference type="PROSITE" id="PS50146"/>
    </source>
</evidence>
<evidence type="ECO:0000256" key="10">
    <source>
        <dbReference type="ARBA" id="ARBA00023098"/>
    </source>
</evidence>
<protein>
    <submittedName>
        <fullName evidence="14">Diacylglycerol kinase family protein</fullName>
    </submittedName>
</protein>
<evidence type="ECO:0000256" key="6">
    <source>
        <dbReference type="ARBA" id="ARBA00022741"/>
    </source>
</evidence>
<comment type="cofactor">
    <cofactor evidence="1">
        <name>Mg(2+)</name>
        <dbReference type="ChEBI" id="CHEBI:18420"/>
    </cofactor>
</comment>
<keyword evidence="3" id="KW-0444">Lipid biosynthesis</keyword>
<gene>
    <name evidence="14" type="ORF">WMO37_00570</name>
</gene>
<evidence type="ECO:0000256" key="12">
    <source>
        <dbReference type="ARBA" id="ARBA00023264"/>
    </source>
</evidence>
<dbReference type="Gene3D" id="3.40.50.10330">
    <property type="entry name" value="Probable inorganic polyphosphate/atp-NAD kinase, domain 1"/>
    <property type="match status" value="1"/>
</dbReference>
<dbReference type="InterPro" id="IPR005218">
    <property type="entry name" value="Diacylglycerol/lipid_kinase"/>
</dbReference>
<dbReference type="InterPro" id="IPR016064">
    <property type="entry name" value="NAD/diacylglycerol_kinase_sf"/>
</dbReference>
<sequence>MKKIVFVLNPHSGKALIKNALLKIIQVFSEAGYDVTVYPTKAPLDGYEYLKKREGQYDVLVCSGGDGTLNEVVRAVLEYQGDKPPIGYIPSGSTNDFATSLNIPKDMVRAAQHIAAGEPVQCDIGRANGERSFNYVAAFGAFTEVSYATPQHLKNLLGHQAYVLEGVKSLAALKPYKVKVTSNELQVEDSFVYGMVSNTESVGGMRGLAGTGVDLQDGLFEVTLIKEIKNPMEVQQLVTAFLSKNFEKCDVLYSFKTSKITFESEEAIKWTLDGEYGGEWKEMRLEVEPRAIEFIIKKRKEKTKKLN</sequence>
<organism evidence="14 15">
    <name type="scientific">Lachnospira intestinalis</name>
    <dbReference type="NCBI Taxonomy" id="3133158"/>
    <lineage>
        <taxon>Bacteria</taxon>
        <taxon>Bacillati</taxon>
        <taxon>Bacillota</taxon>
        <taxon>Clostridia</taxon>
        <taxon>Lachnospirales</taxon>
        <taxon>Lachnospiraceae</taxon>
        <taxon>Lachnospira</taxon>
    </lineage>
</organism>
<dbReference type="Pfam" id="PF19279">
    <property type="entry name" value="YegS_C"/>
    <property type="match status" value="1"/>
</dbReference>
<evidence type="ECO:0000256" key="4">
    <source>
        <dbReference type="ARBA" id="ARBA00022679"/>
    </source>
</evidence>
<dbReference type="CDD" id="cd01653">
    <property type="entry name" value="GATase1"/>
    <property type="match status" value="1"/>
</dbReference>
<keyword evidence="7 14" id="KW-0418">Kinase</keyword>
<keyword evidence="15" id="KW-1185">Reference proteome</keyword>